<keyword evidence="8" id="KW-1185">Reference proteome</keyword>
<dbReference type="InterPro" id="IPR011075">
    <property type="entry name" value="TetR_C"/>
</dbReference>
<sequence>METIHEPKRRGRPRKDDTSRGDVRQALIRSGMEIFTEKGFATAGLDEILKRVGVPKGSFYYYFASKEEFGLAVIDAYAAFFLHKLERWLGNEKRSPLQRMADFAADAMAGMEQYDFRRGCLIGNLGQEVGSLPEPYRARLEEVFTQWQQRVARCLEEAQQQGAIGADADCEQWAEFFWIGWEGAVLRARLVRSVQPMEQFSGMFLRMVSGGCS</sequence>
<name>E6W2F8_DESIS</name>
<dbReference type="Proteomes" id="UP000002572">
    <property type="component" value="Chromosome"/>
</dbReference>
<evidence type="ECO:0000259" key="6">
    <source>
        <dbReference type="PROSITE" id="PS50977"/>
    </source>
</evidence>
<evidence type="ECO:0000313" key="8">
    <source>
        <dbReference type="Proteomes" id="UP000002572"/>
    </source>
</evidence>
<dbReference type="InterPro" id="IPR001647">
    <property type="entry name" value="HTH_TetR"/>
</dbReference>
<dbReference type="OrthoDB" id="4541465at2"/>
<dbReference type="FunCoup" id="E6W2F8">
    <property type="interactions" value="125"/>
</dbReference>
<dbReference type="SUPFAM" id="SSF46689">
    <property type="entry name" value="Homeodomain-like"/>
    <property type="match status" value="1"/>
</dbReference>
<evidence type="ECO:0000256" key="2">
    <source>
        <dbReference type="ARBA" id="ARBA00023125"/>
    </source>
</evidence>
<accession>E6W2F8</accession>
<dbReference type="PROSITE" id="PS50977">
    <property type="entry name" value="HTH_TETR_2"/>
    <property type="match status" value="1"/>
</dbReference>
<evidence type="ECO:0000256" key="4">
    <source>
        <dbReference type="PROSITE-ProRule" id="PRU00335"/>
    </source>
</evidence>
<dbReference type="Pfam" id="PF00440">
    <property type="entry name" value="TetR_N"/>
    <property type="match status" value="1"/>
</dbReference>
<dbReference type="STRING" id="653733.Selin_1981"/>
<dbReference type="InParanoid" id="E6W2F8"/>
<keyword evidence="2 4" id="KW-0238">DNA-binding</keyword>
<evidence type="ECO:0000256" key="5">
    <source>
        <dbReference type="SAM" id="MobiDB-lite"/>
    </source>
</evidence>
<dbReference type="EMBL" id="CP002432">
    <property type="protein sequence ID" value="ADU66708.1"/>
    <property type="molecule type" value="Genomic_DNA"/>
</dbReference>
<dbReference type="RefSeq" id="WP_013506588.1">
    <property type="nucleotide sequence ID" value="NC_014836.1"/>
</dbReference>
<dbReference type="Gene3D" id="1.10.357.10">
    <property type="entry name" value="Tetracycline Repressor, domain 2"/>
    <property type="match status" value="1"/>
</dbReference>
<proteinExistence type="predicted"/>
<feature type="DNA-binding region" description="H-T-H motif" evidence="4">
    <location>
        <begin position="44"/>
        <end position="63"/>
    </location>
</feature>
<dbReference type="HOGENOM" id="CLU_069356_28_1_0"/>
<dbReference type="InterPro" id="IPR036271">
    <property type="entry name" value="Tet_transcr_reg_TetR-rel_C_sf"/>
</dbReference>
<dbReference type="KEGG" id="din:Selin_1981"/>
<dbReference type="AlphaFoldDB" id="E6W2F8"/>
<dbReference type="InterPro" id="IPR009057">
    <property type="entry name" value="Homeodomain-like_sf"/>
</dbReference>
<protein>
    <submittedName>
        <fullName evidence="7">Regulatory protein TetR</fullName>
    </submittedName>
</protein>
<organism evidence="7 8">
    <name type="scientific">Desulfurispirillum indicum (strain ATCC BAA-1389 / DSM 22839 / S5)</name>
    <dbReference type="NCBI Taxonomy" id="653733"/>
    <lineage>
        <taxon>Bacteria</taxon>
        <taxon>Pseudomonadati</taxon>
        <taxon>Chrysiogenota</taxon>
        <taxon>Chrysiogenia</taxon>
        <taxon>Chrysiogenales</taxon>
        <taxon>Chrysiogenaceae</taxon>
        <taxon>Desulfurispirillum</taxon>
    </lineage>
</organism>
<dbReference type="Pfam" id="PF16925">
    <property type="entry name" value="TetR_C_13"/>
    <property type="match status" value="1"/>
</dbReference>
<dbReference type="PANTHER" id="PTHR47506">
    <property type="entry name" value="TRANSCRIPTIONAL REGULATORY PROTEIN"/>
    <property type="match status" value="1"/>
</dbReference>
<gene>
    <name evidence="7" type="ordered locus">Selin_1981</name>
</gene>
<dbReference type="SUPFAM" id="SSF48498">
    <property type="entry name" value="Tetracyclin repressor-like, C-terminal domain"/>
    <property type="match status" value="1"/>
</dbReference>
<dbReference type="eggNOG" id="COG1309">
    <property type="taxonomic scope" value="Bacteria"/>
</dbReference>
<dbReference type="GO" id="GO:0003677">
    <property type="term" value="F:DNA binding"/>
    <property type="evidence" value="ECO:0007669"/>
    <property type="project" value="UniProtKB-UniRule"/>
</dbReference>
<feature type="domain" description="HTH tetR-type" evidence="6">
    <location>
        <begin position="21"/>
        <end position="81"/>
    </location>
</feature>
<evidence type="ECO:0000256" key="3">
    <source>
        <dbReference type="ARBA" id="ARBA00023163"/>
    </source>
</evidence>
<keyword evidence="3" id="KW-0804">Transcription</keyword>
<dbReference type="PRINTS" id="PR00455">
    <property type="entry name" value="HTHTETR"/>
</dbReference>
<feature type="region of interest" description="Disordered" evidence="5">
    <location>
        <begin position="1"/>
        <end position="21"/>
    </location>
</feature>
<keyword evidence="1" id="KW-0805">Transcription regulation</keyword>
<evidence type="ECO:0000313" key="7">
    <source>
        <dbReference type="EMBL" id="ADU66708.1"/>
    </source>
</evidence>
<evidence type="ECO:0000256" key="1">
    <source>
        <dbReference type="ARBA" id="ARBA00023015"/>
    </source>
</evidence>
<dbReference type="PANTHER" id="PTHR47506:SF6">
    <property type="entry name" value="HTH-TYPE TRANSCRIPTIONAL REPRESSOR NEMR"/>
    <property type="match status" value="1"/>
</dbReference>
<reference evidence="7 8" key="1">
    <citation type="submission" date="2010-12" db="EMBL/GenBank/DDBJ databases">
        <title>Complete sequence of Desulfurispirillum indicum S5.</title>
        <authorList>
            <consortium name="US DOE Joint Genome Institute"/>
            <person name="Lucas S."/>
            <person name="Copeland A."/>
            <person name="Lapidus A."/>
            <person name="Cheng J.-F."/>
            <person name="Goodwin L."/>
            <person name="Pitluck S."/>
            <person name="Chertkov O."/>
            <person name="Held B."/>
            <person name="Detter J.C."/>
            <person name="Han C."/>
            <person name="Tapia R."/>
            <person name="Land M."/>
            <person name="Hauser L."/>
            <person name="Kyrpides N."/>
            <person name="Ivanova N."/>
            <person name="Mikhailova N."/>
            <person name="Haggblom M."/>
            <person name="Rauschenbach I."/>
            <person name="Bini E."/>
            <person name="Woyke T."/>
        </authorList>
    </citation>
    <scope>NUCLEOTIDE SEQUENCE [LARGE SCALE GENOMIC DNA]</scope>
    <source>
        <strain evidence="8">ATCC BAA-1389 / DSM 22839 / S5</strain>
    </source>
</reference>